<evidence type="ECO:0000256" key="2">
    <source>
        <dbReference type="ARBA" id="ARBA00022475"/>
    </source>
</evidence>
<keyword evidence="4 6" id="KW-1133">Transmembrane helix</keyword>
<feature type="transmembrane region" description="Helical" evidence="6">
    <location>
        <begin position="78"/>
        <end position="94"/>
    </location>
</feature>
<evidence type="ECO:0000256" key="3">
    <source>
        <dbReference type="ARBA" id="ARBA00022692"/>
    </source>
</evidence>
<proteinExistence type="predicted"/>
<dbReference type="GO" id="GO:0005886">
    <property type="term" value="C:plasma membrane"/>
    <property type="evidence" value="ECO:0007669"/>
    <property type="project" value="UniProtKB-SubCell"/>
</dbReference>
<feature type="transmembrane region" description="Helical" evidence="6">
    <location>
        <begin position="46"/>
        <end position="66"/>
    </location>
</feature>
<dbReference type="AlphaFoldDB" id="A0A4R3LYB4"/>
<evidence type="ECO:0000256" key="4">
    <source>
        <dbReference type="ARBA" id="ARBA00022989"/>
    </source>
</evidence>
<comment type="caution">
    <text evidence="7">The sequence shown here is derived from an EMBL/GenBank/DDBJ whole genome shotgun (WGS) entry which is preliminary data.</text>
</comment>
<organism evidence="7 8">
    <name type="scientific">Aquabacter spiritensis</name>
    <dbReference type="NCBI Taxonomy" id="933073"/>
    <lineage>
        <taxon>Bacteria</taxon>
        <taxon>Pseudomonadati</taxon>
        <taxon>Pseudomonadota</taxon>
        <taxon>Alphaproteobacteria</taxon>
        <taxon>Hyphomicrobiales</taxon>
        <taxon>Xanthobacteraceae</taxon>
        <taxon>Aquabacter</taxon>
    </lineage>
</organism>
<feature type="transmembrane region" description="Helical" evidence="6">
    <location>
        <begin position="145"/>
        <end position="174"/>
    </location>
</feature>
<dbReference type="Pfam" id="PF01810">
    <property type="entry name" value="LysE"/>
    <property type="match status" value="1"/>
</dbReference>
<evidence type="ECO:0000256" key="5">
    <source>
        <dbReference type="ARBA" id="ARBA00023136"/>
    </source>
</evidence>
<dbReference type="GO" id="GO:0015171">
    <property type="term" value="F:amino acid transmembrane transporter activity"/>
    <property type="evidence" value="ECO:0007669"/>
    <property type="project" value="TreeGrafter"/>
</dbReference>
<dbReference type="RefSeq" id="WP_132030978.1">
    <property type="nucleotide sequence ID" value="NZ_SMAI01000004.1"/>
</dbReference>
<name>A0A4R3LYB4_9HYPH</name>
<accession>A0A4R3LYB4</accession>
<comment type="subcellular location">
    <subcellularLocation>
        <location evidence="1">Cell membrane</location>
        <topology evidence="1">Multi-pass membrane protein</topology>
    </subcellularLocation>
</comment>
<dbReference type="PIRSF" id="PIRSF006324">
    <property type="entry name" value="LeuE"/>
    <property type="match status" value="1"/>
</dbReference>
<dbReference type="PANTHER" id="PTHR30086">
    <property type="entry name" value="ARGININE EXPORTER PROTEIN ARGO"/>
    <property type="match status" value="1"/>
</dbReference>
<sequence length="207" mass="21597">MFDPALFLAFLAAATLLTVTPGADTAMVLRTAACEGPRAARFAAGGILAGCLIWGAAVSLGLGALLQASEVAYAAVKWAGAGYLIWLGATLLAWPRRTLASDAPAARREGLAAWRRGFLTNMLNPKIGVFYVTFLPQFIPPGASVAAFSFFLAAVHVALTVLWFAVLIGAAVPLRRALSRPALVQALDRVTGGLFIAFGLKLAVSRA</sequence>
<gene>
    <name evidence="7" type="ORF">EDC64_104199</name>
</gene>
<evidence type="ECO:0000256" key="1">
    <source>
        <dbReference type="ARBA" id="ARBA00004651"/>
    </source>
</evidence>
<keyword evidence="3 6" id="KW-0812">Transmembrane</keyword>
<keyword evidence="8" id="KW-1185">Reference proteome</keyword>
<keyword evidence="5 6" id="KW-0472">Membrane</keyword>
<dbReference type="PANTHER" id="PTHR30086:SF20">
    <property type="entry name" value="ARGININE EXPORTER PROTEIN ARGO-RELATED"/>
    <property type="match status" value="1"/>
</dbReference>
<evidence type="ECO:0000256" key="6">
    <source>
        <dbReference type="SAM" id="Phobius"/>
    </source>
</evidence>
<evidence type="ECO:0000313" key="7">
    <source>
        <dbReference type="EMBL" id="TCT05642.1"/>
    </source>
</evidence>
<protein>
    <submittedName>
        <fullName evidence="7">Threonine/homoserine/homoserine lactone efflux protein</fullName>
    </submittedName>
</protein>
<dbReference type="OrthoDB" id="7346064at2"/>
<reference evidence="7 8" key="1">
    <citation type="submission" date="2019-03" db="EMBL/GenBank/DDBJ databases">
        <title>Genomic Encyclopedia of Type Strains, Phase IV (KMG-IV): sequencing the most valuable type-strain genomes for metagenomic binning, comparative biology and taxonomic classification.</title>
        <authorList>
            <person name="Goeker M."/>
        </authorList>
    </citation>
    <scope>NUCLEOTIDE SEQUENCE [LARGE SCALE GENOMIC DNA]</scope>
    <source>
        <strain evidence="7 8">DSM 9035</strain>
    </source>
</reference>
<dbReference type="Proteomes" id="UP000294664">
    <property type="component" value="Unassembled WGS sequence"/>
</dbReference>
<dbReference type="InterPro" id="IPR001123">
    <property type="entry name" value="LeuE-type"/>
</dbReference>
<dbReference type="EMBL" id="SMAI01000004">
    <property type="protein sequence ID" value="TCT05642.1"/>
    <property type="molecule type" value="Genomic_DNA"/>
</dbReference>
<keyword evidence="2" id="KW-1003">Cell membrane</keyword>
<evidence type="ECO:0000313" key="8">
    <source>
        <dbReference type="Proteomes" id="UP000294664"/>
    </source>
</evidence>